<keyword evidence="2" id="KW-1185">Reference proteome</keyword>
<accession>A0AAU4K5U9</accession>
<name>A0AAU4K5U9_9NOCA</name>
<dbReference type="Proteomes" id="UP001432128">
    <property type="component" value="Chromosome"/>
</dbReference>
<protein>
    <submittedName>
        <fullName evidence="1">Cupin domain-containing protein</fullName>
    </submittedName>
</protein>
<dbReference type="EMBL" id="CP108021">
    <property type="protein sequence ID" value="WUM21372.1"/>
    <property type="molecule type" value="Genomic_DNA"/>
</dbReference>
<reference evidence="1 2" key="1">
    <citation type="submission" date="2022-10" db="EMBL/GenBank/DDBJ databases">
        <title>The complete genomes of actinobacterial strains from the NBC collection.</title>
        <authorList>
            <person name="Joergensen T.S."/>
            <person name="Alvarez Arevalo M."/>
            <person name="Sterndorff E.B."/>
            <person name="Faurdal D."/>
            <person name="Vuksanovic O."/>
            <person name="Mourched A.-S."/>
            <person name="Charusanti P."/>
            <person name="Shaw S."/>
            <person name="Blin K."/>
            <person name="Weber T."/>
        </authorList>
    </citation>
    <scope>NUCLEOTIDE SEQUENCE [LARGE SCALE GENOMIC DNA]</scope>
    <source>
        <strain evidence="1 2">NBC_00319</strain>
    </source>
</reference>
<evidence type="ECO:0000313" key="1">
    <source>
        <dbReference type="EMBL" id="WUM21372.1"/>
    </source>
</evidence>
<evidence type="ECO:0000313" key="2">
    <source>
        <dbReference type="Proteomes" id="UP001432128"/>
    </source>
</evidence>
<organism evidence="1 2">
    <name type="scientific">Williamsia herbipolensis</name>
    <dbReference type="NCBI Taxonomy" id="1603258"/>
    <lineage>
        <taxon>Bacteria</taxon>
        <taxon>Bacillati</taxon>
        <taxon>Actinomycetota</taxon>
        <taxon>Actinomycetes</taxon>
        <taxon>Mycobacteriales</taxon>
        <taxon>Nocardiaceae</taxon>
        <taxon>Williamsia</taxon>
    </lineage>
</organism>
<dbReference type="RefSeq" id="WP_045823489.1">
    <property type="nucleotide sequence ID" value="NZ_CP108021.1"/>
</dbReference>
<dbReference type="InterPro" id="IPR014710">
    <property type="entry name" value="RmlC-like_jellyroll"/>
</dbReference>
<dbReference type="SUPFAM" id="SSF51182">
    <property type="entry name" value="RmlC-like cupins"/>
    <property type="match status" value="1"/>
</dbReference>
<dbReference type="InterPro" id="IPR011051">
    <property type="entry name" value="RmlC_Cupin_sf"/>
</dbReference>
<dbReference type="Gene3D" id="2.60.120.10">
    <property type="entry name" value="Jelly Rolls"/>
    <property type="match status" value="1"/>
</dbReference>
<dbReference type="AlphaFoldDB" id="A0AAU4K5U9"/>
<dbReference type="KEGG" id="whr:OG579_06160"/>
<sequence>MIETWRLWTGEDGDSHTERGVIDLHPEHLTSSTASATSVHFAETAPGADLGWHPAPRRQLVITLSGVLHFRTRDDEGFTLRPGVVLLAEDTTGTGHVWHLDPDTAWRRAYVVLADDTDVGFRADA</sequence>
<proteinExistence type="predicted"/>
<gene>
    <name evidence="1" type="ORF">OG579_06160</name>
</gene>